<evidence type="ECO:0000313" key="3">
    <source>
        <dbReference type="Proteomes" id="UP000571554"/>
    </source>
</evidence>
<evidence type="ECO:0000256" key="1">
    <source>
        <dbReference type="SAM" id="MobiDB-lite"/>
    </source>
</evidence>
<dbReference type="RefSeq" id="WP_260175222.1">
    <property type="nucleotide sequence ID" value="NZ_JACHBW010000008.1"/>
</dbReference>
<feature type="region of interest" description="Disordered" evidence="1">
    <location>
        <begin position="53"/>
        <end position="81"/>
    </location>
</feature>
<proteinExistence type="predicted"/>
<feature type="compositionally biased region" description="Basic and acidic residues" evidence="1">
    <location>
        <begin position="53"/>
        <end position="74"/>
    </location>
</feature>
<evidence type="ECO:0000313" key="2">
    <source>
        <dbReference type="EMBL" id="MBB6103122.1"/>
    </source>
</evidence>
<protein>
    <submittedName>
        <fullName evidence="2">Uncharacterized protein</fullName>
    </submittedName>
</protein>
<name>A0A7W9WT97_9BURK</name>
<comment type="caution">
    <text evidence="2">The sequence shown here is derived from an EMBL/GenBank/DDBJ whole genome shotgun (WGS) entry which is preliminary data.</text>
</comment>
<dbReference type="Proteomes" id="UP000571554">
    <property type="component" value="Unassembled WGS sequence"/>
</dbReference>
<reference evidence="2 3" key="1">
    <citation type="submission" date="2020-08" db="EMBL/GenBank/DDBJ databases">
        <title>Above-ground endophytic microbial communities from plants in different locations in the United States.</title>
        <authorList>
            <person name="Frank C."/>
        </authorList>
    </citation>
    <scope>NUCLEOTIDE SEQUENCE [LARGE SCALE GENOMIC DNA]</scope>
    <source>
        <strain evidence="2 3">WP4_2_2</strain>
    </source>
</reference>
<keyword evidence="3" id="KW-1185">Reference proteome</keyword>
<accession>A0A7W9WT97</accession>
<dbReference type="AlphaFoldDB" id="A0A7W9WT97"/>
<sequence>MTDPPTPGQQAMLDAFSSRREAEQKKATRLTEVISLFDCILIALSAISMHENEARPHPGKEAKRYQVEDMRDGFNDMGIKP</sequence>
<dbReference type="EMBL" id="JACHBW010000008">
    <property type="protein sequence ID" value="MBB6103122.1"/>
    <property type="molecule type" value="Genomic_DNA"/>
</dbReference>
<organism evidence="2 3">
    <name type="scientific">Paraburkholderia bannensis</name>
    <dbReference type="NCBI Taxonomy" id="765414"/>
    <lineage>
        <taxon>Bacteria</taxon>
        <taxon>Pseudomonadati</taxon>
        <taxon>Pseudomonadota</taxon>
        <taxon>Betaproteobacteria</taxon>
        <taxon>Burkholderiales</taxon>
        <taxon>Burkholderiaceae</taxon>
        <taxon>Paraburkholderia</taxon>
    </lineage>
</organism>
<gene>
    <name evidence="2" type="ORF">F4827_002977</name>
</gene>